<feature type="transmembrane region" description="Helical" evidence="1">
    <location>
        <begin position="924"/>
        <end position="950"/>
    </location>
</feature>
<dbReference type="SUPFAM" id="SSF82714">
    <property type="entry name" value="Multidrug efflux transporter AcrB TolC docking domain, DN and DC subdomains"/>
    <property type="match status" value="2"/>
</dbReference>
<dbReference type="Gene3D" id="3.30.2090.10">
    <property type="entry name" value="Multidrug efflux transporter AcrB TolC docking domain, DN and DC subdomains"/>
    <property type="match status" value="2"/>
</dbReference>
<dbReference type="InterPro" id="IPR001036">
    <property type="entry name" value="Acrflvin-R"/>
</dbReference>
<gene>
    <name evidence="2" type="ORF">SAMN05444417_1287</name>
</gene>
<dbReference type="PANTHER" id="PTHR32063">
    <property type="match status" value="1"/>
</dbReference>
<feature type="transmembrane region" description="Helical" evidence="1">
    <location>
        <begin position="384"/>
        <end position="404"/>
    </location>
</feature>
<protein>
    <submittedName>
        <fullName evidence="2">Multidrug efflux pump subunit AcrB</fullName>
    </submittedName>
</protein>
<keyword evidence="1" id="KW-0812">Transmembrane</keyword>
<dbReference type="EMBL" id="FQYO01000002">
    <property type="protein sequence ID" value="SHI62639.1"/>
    <property type="molecule type" value="Genomic_DNA"/>
</dbReference>
<name>A0A1M6CNV9_9RHOB</name>
<dbReference type="Gene3D" id="3.30.70.1440">
    <property type="entry name" value="Multidrug efflux transporter AcrB pore domain"/>
    <property type="match status" value="1"/>
</dbReference>
<feature type="transmembrane region" description="Helical" evidence="1">
    <location>
        <begin position="900"/>
        <end position="918"/>
    </location>
</feature>
<feature type="transmembrane region" description="Helical" evidence="1">
    <location>
        <begin position="434"/>
        <end position="456"/>
    </location>
</feature>
<evidence type="ECO:0000313" key="2">
    <source>
        <dbReference type="EMBL" id="SHI62639.1"/>
    </source>
</evidence>
<dbReference type="STRING" id="1447782.SAMN05444417_1287"/>
<dbReference type="Pfam" id="PF00873">
    <property type="entry name" value="ACR_tran"/>
    <property type="match status" value="1"/>
</dbReference>
<dbReference type="Gene3D" id="3.30.70.1430">
    <property type="entry name" value="Multidrug efflux transporter AcrB pore domain"/>
    <property type="match status" value="2"/>
</dbReference>
<feature type="transmembrane region" description="Helical" evidence="1">
    <location>
        <begin position="330"/>
        <end position="351"/>
    </location>
</feature>
<dbReference type="InterPro" id="IPR027463">
    <property type="entry name" value="AcrB_DN_DC_subdom"/>
</dbReference>
<dbReference type="Proteomes" id="UP000184292">
    <property type="component" value="Unassembled WGS sequence"/>
</dbReference>
<sequence length="1120" mass="118534">MGRGGVIGGLLAYFVHHRTAANLVLALMVFAGVIAIPSMRAQYFPDVVSDTVTVSVSWPGAGAEDVDASIVEVLNPALMAVDGVTSADASASEGSARIRLEFEPNTDMEAAEAAVQEALDGASDLPDSAEDPQVRSGGWTDRVTDVVIAGPVSVDQLALYADEYARMLFDRGVTRSSVGGVAAPQILVEVPSIAIVRYDIGLSDISAAIGREVSADPAGEVEGTARIRTGTEARSAEEIAAVVLRRNIDGTTLTVGDVADVTTLGPNRDVAFYVGDDPAVQVRVERSAQGDAIAIQEAAADAARQLEATLPAGTTLSLTNSSAEQIESRLNLLLDNGLTGLALVVALLFLFLNARTALWVALGIPVAMAAAIALMHLMGITFNMISLFALILTLGIVVDDAIVVGEHADHRVRRHGESGPEAAEAAARRMFAPVFSATLTTIIAFYGLVVIGGRFGTLIRDIPWTVIAVLAASLVECFLILPNHLGHSVGRAKQAWYDWPSRMVNRGFGWVRDRLFRPLMAGVVVARYPVIALGILLLAAQAAQLVRGDVQWRFFSSPEQGSVTGNFAMLPAAAREDTLAQMTEMQRAVEALGERLEAEHGLDPVTFAIAQIGDNSGRPLSGAEDKEGWQLGAITVSLVDADQRPYSSGEFVQMLTEEARQLPLTETISFRSWGAGPAGDSIDIQLSGADVGRLKEAAEALKTALARYPEISGLEDSLSYDREELILELTPRGQALGFTTDSLGQTLRQRLTGIEAASYPLNGRSATVRVEIPEDELTADFLDRTLMRTEAGDYVPLADIVTVTRQQGFASIRRENGIVMVSVLGELADDDPDRAAEIGRIIEEEILPGIASRYGVSTDQGGLNQQEAEFLSDAQTALILTLAGIYLVLCWIFGSWTRPLVVMSIIPFGLVGAIWGHAQWDIPMSLFSVVGLIGMTGIIINDSIVLVTTIDEEAEGRGLFPAIIDGTADRLRPVFLTTATTVLGLAPLLYEGSTQAEFLKPTVVTLVYGLGFGMVLVLLLVPAILACQSDFGRQIRAARRALRGRAGAATRGTVAGAAGAIALGGLVLAPAVLGTAPVLPGLPAGFGAAFAAFLAGLALWLALIWATALVAATLRRRRTT</sequence>
<reference evidence="2 3" key="1">
    <citation type="submission" date="2016-11" db="EMBL/GenBank/DDBJ databases">
        <authorList>
            <person name="Jaros S."/>
            <person name="Januszkiewicz K."/>
            <person name="Wedrychowicz H."/>
        </authorList>
    </citation>
    <scope>NUCLEOTIDE SEQUENCE [LARGE SCALE GENOMIC DNA]</scope>
    <source>
        <strain evidence="2 3">DSM 100565</strain>
    </source>
</reference>
<proteinExistence type="predicted"/>
<feature type="transmembrane region" description="Helical" evidence="1">
    <location>
        <begin position="462"/>
        <end position="481"/>
    </location>
</feature>
<dbReference type="SUPFAM" id="SSF82866">
    <property type="entry name" value="Multidrug efflux transporter AcrB transmembrane domain"/>
    <property type="match status" value="2"/>
</dbReference>
<evidence type="ECO:0000313" key="3">
    <source>
        <dbReference type="Proteomes" id="UP000184292"/>
    </source>
</evidence>
<feature type="transmembrane region" description="Helical" evidence="1">
    <location>
        <begin position="519"/>
        <end position="540"/>
    </location>
</feature>
<accession>A0A1M6CNV9</accession>
<organism evidence="2 3">
    <name type="scientific">Wenxinia saemankumensis</name>
    <dbReference type="NCBI Taxonomy" id="1447782"/>
    <lineage>
        <taxon>Bacteria</taxon>
        <taxon>Pseudomonadati</taxon>
        <taxon>Pseudomonadota</taxon>
        <taxon>Alphaproteobacteria</taxon>
        <taxon>Rhodobacterales</taxon>
        <taxon>Roseobacteraceae</taxon>
        <taxon>Wenxinia</taxon>
    </lineage>
</organism>
<feature type="transmembrane region" description="Helical" evidence="1">
    <location>
        <begin position="874"/>
        <end position="893"/>
    </location>
</feature>
<feature type="transmembrane region" description="Helical" evidence="1">
    <location>
        <begin position="971"/>
        <end position="990"/>
    </location>
</feature>
<dbReference type="GO" id="GO:0005886">
    <property type="term" value="C:plasma membrane"/>
    <property type="evidence" value="ECO:0007669"/>
    <property type="project" value="TreeGrafter"/>
</dbReference>
<dbReference type="SUPFAM" id="SSF82693">
    <property type="entry name" value="Multidrug efflux transporter AcrB pore domain, PN1, PN2, PC1 and PC2 subdomains"/>
    <property type="match status" value="1"/>
</dbReference>
<dbReference type="Gene3D" id="1.20.1640.10">
    <property type="entry name" value="Multidrug efflux transporter AcrB transmembrane domain"/>
    <property type="match status" value="2"/>
</dbReference>
<dbReference type="Gene3D" id="3.30.70.1320">
    <property type="entry name" value="Multidrug efflux transporter AcrB pore domain like"/>
    <property type="match status" value="1"/>
</dbReference>
<dbReference type="PRINTS" id="PR00702">
    <property type="entry name" value="ACRIFLAVINRP"/>
</dbReference>
<evidence type="ECO:0000256" key="1">
    <source>
        <dbReference type="SAM" id="Phobius"/>
    </source>
</evidence>
<feature type="transmembrane region" description="Helical" evidence="1">
    <location>
        <begin position="20"/>
        <end position="39"/>
    </location>
</feature>
<keyword evidence="3" id="KW-1185">Reference proteome</keyword>
<dbReference type="AlphaFoldDB" id="A0A1M6CNV9"/>
<dbReference type="GO" id="GO:0042910">
    <property type="term" value="F:xenobiotic transmembrane transporter activity"/>
    <property type="evidence" value="ECO:0007669"/>
    <property type="project" value="TreeGrafter"/>
</dbReference>
<feature type="transmembrane region" description="Helical" evidence="1">
    <location>
        <begin position="1002"/>
        <end position="1027"/>
    </location>
</feature>
<keyword evidence="1" id="KW-0472">Membrane</keyword>
<feature type="transmembrane region" description="Helical" evidence="1">
    <location>
        <begin position="1085"/>
        <end position="1114"/>
    </location>
</feature>
<keyword evidence="1" id="KW-1133">Transmembrane helix</keyword>
<dbReference type="PANTHER" id="PTHR32063:SF33">
    <property type="entry name" value="RND SUPERFAMILY EFFLUX PUMP PERMEASE COMPONENT"/>
    <property type="match status" value="1"/>
</dbReference>
<feature type="transmembrane region" description="Helical" evidence="1">
    <location>
        <begin position="358"/>
        <end position="378"/>
    </location>
</feature>
<feature type="transmembrane region" description="Helical" evidence="1">
    <location>
        <begin position="1048"/>
        <end position="1073"/>
    </location>
</feature>